<dbReference type="Pfam" id="PF04972">
    <property type="entry name" value="BON"/>
    <property type="match status" value="2"/>
</dbReference>
<organism evidence="3 4">
    <name type="scientific">Sulfuriferula plumbiphila</name>
    <dbReference type="NCBI Taxonomy" id="171865"/>
    <lineage>
        <taxon>Bacteria</taxon>
        <taxon>Pseudomonadati</taxon>
        <taxon>Pseudomonadota</taxon>
        <taxon>Betaproteobacteria</taxon>
        <taxon>Nitrosomonadales</taxon>
        <taxon>Sulfuricellaceae</taxon>
        <taxon>Sulfuriferula</taxon>
    </lineage>
</organism>
<dbReference type="InterPro" id="IPR014004">
    <property type="entry name" value="Transpt-assoc_nodulatn_dom_bac"/>
</dbReference>
<dbReference type="EMBL" id="BKAD01000007">
    <property type="protein sequence ID" value="GEP29578.1"/>
    <property type="molecule type" value="Genomic_DNA"/>
</dbReference>
<gene>
    <name evidence="3" type="ORF">TPL01_07160</name>
</gene>
<feature type="domain" description="BON" evidence="2">
    <location>
        <begin position="122"/>
        <end position="189"/>
    </location>
</feature>
<accession>A0A512L529</accession>
<protein>
    <recommendedName>
        <fullName evidence="2">BON domain-containing protein</fullName>
    </recommendedName>
</protein>
<dbReference type="RefSeq" id="WP_147070865.1">
    <property type="nucleotide sequence ID" value="NZ_AP021884.1"/>
</dbReference>
<comment type="caution">
    <text evidence="3">The sequence shown here is derived from an EMBL/GenBank/DDBJ whole genome shotgun (WGS) entry which is preliminary data.</text>
</comment>
<name>A0A512L529_9PROT</name>
<dbReference type="Gene3D" id="3.40.1520.20">
    <property type="match status" value="1"/>
</dbReference>
<reference evidence="3 4" key="1">
    <citation type="submission" date="2019-07" db="EMBL/GenBank/DDBJ databases">
        <title>Whole genome shotgun sequence of Thiobacillus plumbophilus NBRC 107929.</title>
        <authorList>
            <person name="Hosoyama A."/>
            <person name="Uohara A."/>
            <person name="Ohji S."/>
            <person name="Ichikawa N."/>
        </authorList>
    </citation>
    <scope>NUCLEOTIDE SEQUENCE [LARGE SCALE GENOMIC DNA]</scope>
    <source>
        <strain evidence="3 4">NBRC 107929</strain>
    </source>
</reference>
<dbReference type="AlphaFoldDB" id="A0A512L529"/>
<dbReference type="PANTHER" id="PTHR34606">
    <property type="entry name" value="BON DOMAIN-CONTAINING PROTEIN"/>
    <property type="match status" value="1"/>
</dbReference>
<evidence type="ECO:0000313" key="4">
    <source>
        <dbReference type="Proteomes" id="UP000321337"/>
    </source>
</evidence>
<sequence length="189" mass="20310">MRTILTVAALGLALLQLQGCVPLVATGIGAGALMAADRRSSGTYIEDQEIELRAGSRIGEAYPKDTHVNVTSFNRDVLLTGEVPTPEARQKIADIAQGVGNVRKVYNETVVGPVSLLSSRSNDAYITTKVKARFLDAKRFQVNYVKVVTENGVVYLMGLVTSQEAEDAAQLASTTSGVRKVVKIFQIVQ</sequence>
<proteinExistence type="predicted"/>
<feature type="domain" description="BON" evidence="2">
    <location>
        <begin position="46"/>
        <end position="113"/>
    </location>
</feature>
<dbReference type="InterPro" id="IPR007055">
    <property type="entry name" value="BON_dom"/>
</dbReference>
<dbReference type="PROSITE" id="PS50914">
    <property type="entry name" value="BON"/>
    <property type="match status" value="2"/>
</dbReference>
<keyword evidence="4" id="KW-1185">Reference proteome</keyword>
<keyword evidence="1" id="KW-0732">Signal</keyword>
<dbReference type="Proteomes" id="UP000321337">
    <property type="component" value="Unassembled WGS sequence"/>
</dbReference>
<dbReference type="OrthoDB" id="5294487at2"/>
<evidence type="ECO:0000313" key="3">
    <source>
        <dbReference type="EMBL" id="GEP29578.1"/>
    </source>
</evidence>
<dbReference type="InterPro" id="IPR051686">
    <property type="entry name" value="Lipoprotein_DolP"/>
</dbReference>
<evidence type="ECO:0000259" key="2">
    <source>
        <dbReference type="PROSITE" id="PS50914"/>
    </source>
</evidence>
<dbReference type="SMART" id="SM00749">
    <property type="entry name" value="BON"/>
    <property type="match status" value="2"/>
</dbReference>
<evidence type="ECO:0000256" key="1">
    <source>
        <dbReference type="ARBA" id="ARBA00022729"/>
    </source>
</evidence>
<dbReference type="PANTHER" id="PTHR34606:SF4">
    <property type="entry name" value="OUTER MEMBRANE LIPOPROTEIN DOLP"/>
    <property type="match status" value="1"/>
</dbReference>